<name>A0A382RYN5_9ZZZZ</name>
<accession>A0A382RYN5</accession>
<feature type="non-terminal residue" evidence="1">
    <location>
        <position position="1"/>
    </location>
</feature>
<proteinExistence type="predicted"/>
<organism evidence="1">
    <name type="scientific">marine metagenome</name>
    <dbReference type="NCBI Taxonomy" id="408172"/>
    <lineage>
        <taxon>unclassified sequences</taxon>
        <taxon>metagenomes</taxon>
        <taxon>ecological metagenomes</taxon>
    </lineage>
</organism>
<dbReference type="AlphaFoldDB" id="A0A382RYN5"/>
<reference evidence="1" key="1">
    <citation type="submission" date="2018-05" db="EMBL/GenBank/DDBJ databases">
        <authorList>
            <person name="Lanie J.A."/>
            <person name="Ng W.-L."/>
            <person name="Kazmierczak K.M."/>
            <person name="Andrzejewski T.M."/>
            <person name="Davidsen T.M."/>
            <person name="Wayne K.J."/>
            <person name="Tettelin H."/>
            <person name="Glass J.I."/>
            <person name="Rusch D."/>
            <person name="Podicherti R."/>
            <person name="Tsui H.-C.T."/>
            <person name="Winkler M.E."/>
        </authorList>
    </citation>
    <scope>NUCLEOTIDE SEQUENCE</scope>
</reference>
<evidence type="ECO:0000313" key="1">
    <source>
        <dbReference type="EMBL" id="SVD02402.1"/>
    </source>
</evidence>
<protein>
    <submittedName>
        <fullName evidence="1">Uncharacterized protein</fullName>
    </submittedName>
</protein>
<dbReference type="EMBL" id="UINC01124929">
    <property type="protein sequence ID" value="SVD02402.1"/>
    <property type="molecule type" value="Genomic_DNA"/>
</dbReference>
<sequence>YSTPANASELPADSVAVVSLHLTSPDESAVGFEASVVDTGM</sequence>
<gene>
    <name evidence="1" type="ORF">METZ01_LOCUS355256</name>
</gene>